<accession>A0A0A9DU06</accession>
<sequence>MENYNRNSINILLSNLA</sequence>
<organism evidence="1">
    <name type="scientific">Arundo donax</name>
    <name type="common">Giant reed</name>
    <name type="synonym">Donax arundinaceus</name>
    <dbReference type="NCBI Taxonomy" id="35708"/>
    <lineage>
        <taxon>Eukaryota</taxon>
        <taxon>Viridiplantae</taxon>
        <taxon>Streptophyta</taxon>
        <taxon>Embryophyta</taxon>
        <taxon>Tracheophyta</taxon>
        <taxon>Spermatophyta</taxon>
        <taxon>Magnoliopsida</taxon>
        <taxon>Liliopsida</taxon>
        <taxon>Poales</taxon>
        <taxon>Poaceae</taxon>
        <taxon>PACMAD clade</taxon>
        <taxon>Arundinoideae</taxon>
        <taxon>Arundineae</taxon>
        <taxon>Arundo</taxon>
    </lineage>
</organism>
<proteinExistence type="predicted"/>
<evidence type="ECO:0000313" key="1">
    <source>
        <dbReference type="EMBL" id="JAD90163.1"/>
    </source>
</evidence>
<dbReference type="AlphaFoldDB" id="A0A0A9DU06"/>
<protein>
    <submittedName>
        <fullName evidence="1">Uncharacterized protein</fullName>
    </submittedName>
</protein>
<reference evidence="1" key="2">
    <citation type="journal article" date="2015" name="Data Brief">
        <title>Shoot transcriptome of the giant reed, Arundo donax.</title>
        <authorList>
            <person name="Barrero R.A."/>
            <person name="Guerrero F.D."/>
            <person name="Moolhuijzen P."/>
            <person name="Goolsby J.A."/>
            <person name="Tidwell J."/>
            <person name="Bellgard S.E."/>
            <person name="Bellgard M.I."/>
        </authorList>
    </citation>
    <scope>NUCLEOTIDE SEQUENCE</scope>
    <source>
        <tissue evidence="1">Shoot tissue taken approximately 20 cm above the soil surface</tissue>
    </source>
</reference>
<reference evidence="1" key="1">
    <citation type="submission" date="2014-09" db="EMBL/GenBank/DDBJ databases">
        <authorList>
            <person name="Magalhaes I.L.F."/>
            <person name="Oliveira U."/>
            <person name="Santos F.R."/>
            <person name="Vidigal T.H.D.A."/>
            <person name="Brescovit A.D."/>
            <person name="Santos A.J."/>
        </authorList>
    </citation>
    <scope>NUCLEOTIDE SEQUENCE</scope>
    <source>
        <tissue evidence="1">Shoot tissue taken approximately 20 cm above the soil surface</tissue>
    </source>
</reference>
<name>A0A0A9DU06_ARUDO</name>
<dbReference type="EMBL" id="GBRH01207732">
    <property type="protein sequence ID" value="JAD90163.1"/>
    <property type="molecule type" value="Transcribed_RNA"/>
</dbReference>